<evidence type="ECO:0000256" key="1">
    <source>
        <dbReference type="ARBA" id="ARBA00005871"/>
    </source>
</evidence>
<dbReference type="GeneID" id="36561840"/>
<organism evidence="10 11">
    <name type="scientific">Aspergillus steynii IBT 23096</name>
    <dbReference type="NCBI Taxonomy" id="1392250"/>
    <lineage>
        <taxon>Eukaryota</taxon>
        <taxon>Fungi</taxon>
        <taxon>Dikarya</taxon>
        <taxon>Ascomycota</taxon>
        <taxon>Pezizomycotina</taxon>
        <taxon>Eurotiomycetes</taxon>
        <taxon>Eurotiomycetidae</taxon>
        <taxon>Eurotiales</taxon>
        <taxon>Aspergillaceae</taxon>
        <taxon>Aspergillus</taxon>
        <taxon>Aspergillus subgen. Circumdati</taxon>
    </lineage>
</organism>
<proteinExistence type="inferred from homology"/>
<gene>
    <name evidence="10" type="ORF">P170DRAFT_498501</name>
</gene>
<evidence type="ECO:0000256" key="5">
    <source>
        <dbReference type="ARBA" id="ARBA00023239"/>
    </source>
</evidence>
<sequence>MHHHFVPDIYRQALQSAGWPTPSWTTASSLQNMRANGVHKTILCLSAPGPVIASTNASIRTLARRVNEYAASIRDQHPSRFGFFAALPSLLDEAGTLAEIEYALDTLHADGVYLLTRYGDANYYLGHPAFTRIWEALDARGTLVFIHPTVPLDTALVNPLLRVPTLDYPQETTRAALDMIITNVTGRFPNCSRILPHGGGTLPYLISRVAMTSREMRGVKKMFGKTYDELMYDFRSFYYDLSLASAPAVVRLLLELVPRERLLYGSDFPYADGDKIVGFREELDAFPMSRELREMIYFRNAEALLS</sequence>
<dbReference type="GO" id="GO:0005829">
    <property type="term" value="C:cytosol"/>
    <property type="evidence" value="ECO:0007669"/>
    <property type="project" value="TreeGrafter"/>
</dbReference>
<evidence type="ECO:0000313" key="10">
    <source>
        <dbReference type="EMBL" id="PLB46571.1"/>
    </source>
</evidence>
<dbReference type="Gene3D" id="3.20.20.140">
    <property type="entry name" value="Metal-dependent hydrolases"/>
    <property type="match status" value="1"/>
</dbReference>
<dbReference type="EC" id="4.1.1.52" evidence="7"/>
<dbReference type="Pfam" id="PF04909">
    <property type="entry name" value="Amidohydro_2"/>
    <property type="match status" value="1"/>
</dbReference>
<keyword evidence="3 8" id="KW-0210">Decarboxylase</keyword>
<dbReference type="VEuPathDB" id="FungiDB:P170DRAFT_498501"/>
<evidence type="ECO:0000313" key="11">
    <source>
        <dbReference type="Proteomes" id="UP000234275"/>
    </source>
</evidence>
<evidence type="ECO:0000256" key="3">
    <source>
        <dbReference type="ARBA" id="ARBA00022793"/>
    </source>
</evidence>
<dbReference type="PANTHER" id="PTHR21240:SF29">
    <property type="entry name" value="AMIDOHYDROLASE-RELATED DOMAIN-CONTAINING PROTEIN"/>
    <property type="match status" value="1"/>
</dbReference>
<dbReference type="GO" id="GO:0016787">
    <property type="term" value="F:hydrolase activity"/>
    <property type="evidence" value="ECO:0007669"/>
    <property type="project" value="InterPro"/>
</dbReference>
<keyword evidence="2" id="KW-0479">Metal-binding</keyword>
<dbReference type="STRING" id="1392250.A0A2I2G129"/>
<keyword evidence="5 8" id="KW-0456">Lyase</keyword>
<dbReference type="OrthoDB" id="2832284at2759"/>
<evidence type="ECO:0000256" key="7">
    <source>
        <dbReference type="ARBA" id="ARBA00038889"/>
    </source>
</evidence>
<accession>A0A2I2G129</accession>
<evidence type="ECO:0000256" key="6">
    <source>
        <dbReference type="ARBA" id="ARBA00036832"/>
    </source>
</evidence>
<evidence type="ECO:0000256" key="4">
    <source>
        <dbReference type="ARBA" id="ARBA00022833"/>
    </source>
</evidence>
<comment type="catalytic activity">
    <reaction evidence="6">
        <text>6-methylsalicylate + H(+) = 3-methylphenol + CO2</text>
        <dbReference type="Rhea" id="RHEA:23112"/>
        <dbReference type="ChEBI" id="CHEBI:15378"/>
        <dbReference type="ChEBI" id="CHEBI:16526"/>
        <dbReference type="ChEBI" id="CHEBI:17231"/>
        <dbReference type="ChEBI" id="CHEBI:36658"/>
        <dbReference type="EC" id="4.1.1.52"/>
    </reaction>
    <physiologicalReaction direction="left-to-right" evidence="6">
        <dbReference type="Rhea" id="RHEA:23113"/>
    </physiologicalReaction>
</comment>
<evidence type="ECO:0000256" key="2">
    <source>
        <dbReference type="ARBA" id="ARBA00022723"/>
    </source>
</evidence>
<dbReference type="RefSeq" id="XP_024701873.1">
    <property type="nucleotide sequence ID" value="XM_024854135.1"/>
</dbReference>
<dbReference type="InterPro" id="IPR032465">
    <property type="entry name" value="ACMSD"/>
</dbReference>
<reference evidence="10 11" key="1">
    <citation type="submission" date="2016-12" db="EMBL/GenBank/DDBJ databases">
        <title>The genomes of Aspergillus section Nigri reveals drivers in fungal speciation.</title>
        <authorList>
            <consortium name="DOE Joint Genome Institute"/>
            <person name="Vesth T.C."/>
            <person name="Nybo J."/>
            <person name="Theobald S."/>
            <person name="Brandl J."/>
            <person name="Frisvad J.C."/>
            <person name="Nielsen K.F."/>
            <person name="Lyhne E.K."/>
            <person name="Kogle M.E."/>
            <person name="Kuo A."/>
            <person name="Riley R."/>
            <person name="Clum A."/>
            <person name="Nolan M."/>
            <person name="Lipzen A."/>
            <person name="Salamov A."/>
            <person name="Henrissat B."/>
            <person name="Wiebenga A."/>
            <person name="De Vries R.P."/>
            <person name="Grigoriev I.V."/>
            <person name="Mortensen U.H."/>
            <person name="Andersen M.R."/>
            <person name="Baker S.E."/>
        </authorList>
    </citation>
    <scope>NUCLEOTIDE SEQUENCE [LARGE SCALE GENOMIC DNA]</scope>
    <source>
        <strain evidence="10 11">IBT 23096</strain>
    </source>
</reference>
<dbReference type="Proteomes" id="UP000234275">
    <property type="component" value="Unassembled WGS sequence"/>
</dbReference>
<dbReference type="AlphaFoldDB" id="A0A2I2G129"/>
<comment type="similarity">
    <text evidence="1">Belongs to the metallo-dependent hydrolases superfamily. ACMSD family.</text>
</comment>
<comment type="caution">
    <text evidence="10">The sequence shown here is derived from an EMBL/GenBank/DDBJ whole genome shotgun (WGS) entry which is preliminary data.</text>
</comment>
<dbReference type="PANTHER" id="PTHR21240">
    <property type="entry name" value="2-AMINO-3-CARBOXYLMUCONATE-6-SEMIALDEHYDE DECARBOXYLASE"/>
    <property type="match status" value="1"/>
</dbReference>
<name>A0A2I2G129_9EURO</name>
<protein>
    <recommendedName>
        <fullName evidence="7">6-methylsalicylate decarboxylase</fullName>
        <ecNumber evidence="7">4.1.1.52</ecNumber>
    </recommendedName>
</protein>
<dbReference type="GO" id="GO:0019748">
    <property type="term" value="P:secondary metabolic process"/>
    <property type="evidence" value="ECO:0007669"/>
    <property type="project" value="TreeGrafter"/>
</dbReference>
<dbReference type="SUPFAM" id="SSF51556">
    <property type="entry name" value="Metallo-dependent hydrolases"/>
    <property type="match status" value="1"/>
</dbReference>
<evidence type="ECO:0000259" key="9">
    <source>
        <dbReference type="Pfam" id="PF04909"/>
    </source>
</evidence>
<feature type="domain" description="Amidohydrolase-related" evidence="9">
    <location>
        <begin position="1"/>
        <end position="305"/>
    </location>
</feature>
<evidence type="ECO:0000256" key="8">
    <source>
        <dbReference type="RuleBase" id="RU366045"/>
    </source>
</evidence>
<dbReference type="InterPro" id="IPR032466">
    <property type="entry name" value="Metal_Hydrolase"/>
</dbReference>
<keyword evidence="4" id="KW-0862">Zinc</keyword>
<dbReference type="GO" id="GO:0046872">
    <property type="term" value="F:metal ion binding"/>
    <property type="evidence" value="ECO:0007669"/>
    <property type="project" value="UniProtKB-KW"/>
</dbReference>
<dbReference type="EMBL" id="MSFO01000006">
    <property type="protein sequence ID" value="PLB46571.1"/>
    <property type="molecule type" value="Genomic_DNA"/>
</dbReference>
<keyword evidence="11" id="KW-1185">Reference proteome</keyword>
<dbReference type="InterPro" id="IPR006680">
    <property type="entry name" value="Amidohydro-rel"/>
</dbReference>
<dbReference type="GO" id="GO:0047596">
    <property type="term" value="F:6-methylsalicylate decarboxylase activity"/>
    <property type="evidence" value="ECO:0007669"/>
    <property type="project" value="UniProtKB-EC"/>
</dbReference>